<feature type="domain" description="AprE-like beta-barrel" evidence="12">
    <location>
        <begin position="341"/>
        <end position="426"/>
    </location>
</feature>
<dbReference type="SUPFAM" id="SSF56954">
    <property type="entry name" value="Outer membrane efflux proteins (OEP)"/>
    <property type="match status" value="1"/>
</dbReference>
<comment type="caution">
    <text evidence="13">The sequence shown here is derived from an EMBL/GenBank/DDBJ whole genome shotgun (WGS) entry which is preliminary data.</text>
</comment>
<name>A0AAV3U338_9ALTE</name>
<dbReference type="EMBL" id="BAABLX010000017">
    <property type="protein sequence ID" value="GAA4943389.1"/>
    <property type="molecule type" value="Genomic_DNA"/>
</dbReference>
<dbReference type="Pfam" id="PF26002">
    <property type="entry name" value="Beta-barrel_AprE"/>
    <property type="match status" value="1"/>
</dbReference>
<evidence type="ECO:0000256" key="1">
    <source>
        <dbReference type="ARBA" id="ARBA00004377"/>
    </source>
</evidence>
<evidence type="ECO:0000256" key="2">
    <source>
        <dbReference type="ARBA" id="ARBA00009477"/>
    </source>
</evidence>
<dbReference type="InterPro" id="IPR050739">
    <property type="entry name" value="MFP"/>
</dbReference>
<evidence type="ECO:0000259" key="11">
    <source>
        <dbReference type="Pfam" id="PF25994"/>
    </source>
</evidence>
<dbReference type="AlphaFoldDB" id="A0AAV3U338"/>
<dbReference type="PANTHER" id="PTHR30386">
    <property type="entry name" value="MEMBRANE FUSION SUBUNIT OF EMRAB-TOLC MULTIDRUG EFFLUX PUMP"/>
    <property type="match status" value="1"/>
</dbReference>
<keyword evidence="3 9" id="KW-0813">Transport</keyword>
<feature type="transmembrane region" description="Helical" evidence="9">
    <location>
        <begin position="42"/>
        <end position="60"/>
    </location>
</feature>
<dbReference type="InterPro" id="IPR058781">
    <property type="entry name" value="HH_AprE-like"/>
</dbReference>
<dbReference type="Gene3D" id="2.40.50.100">
    <property type="match status" value="1"/>
</dbReference>
<evidence type="ECO:0000256" key="10">
    <source>
        <dbReference type="SAM" id="Coils"/>
    </source>
</evidence>
<dbReference type="InterPro" id="IPR010129">
    <property type="entry name" value="T1SS_HlyD"/>
</dbReference>
<keyword evidence="8 9" id="KW-0472">Membrane</keyword>
<sequence length="449" mass="50152">MAERRSLIQKIIRNWLAPPAGHDWVLESEWARVQQEPLKAKAILYVIVLIFICFAVWSYHASIDEVARGNGKVVPFQKLQVLQAFDGGIVEEILVEEGEIVAKDQILVRIDPTRHIASLQENNAQTNSLWANIRRLEALVTNVPLEFPDELMSSSKAAVGQQTALFQSNRDELTELMTRFDARIEQKKTDLSSFQTELSNTKKMYELSQEELAITKPLLKSGAVSAKDILEIDRRILELQSTLDKTKSSINKARSSIQEEQNNQEEARLNQINQWRKELSEATAKMAALTEVKTGLKDVVAQSEIRSPVKATVQRILANNVGGVVTPGSPVLELIPHDDQLIVEAKISPKDIAFIQKGQPAILKFSAYDFAIYGGLKALVSHISADTVSDEKDNTYYIVRLQTTKDQASKIDILPGMVAQVDIITGKRTVFQYIIGPLRKAAGQALTER</sequence>
<proteinExistence type="inferred from homology"/>
<evidence type="ECO:0000256" key="6">
    <source>
        <dbReference type="ARBA" id="ARBA00022692"/>
    </source>
</evidence>
<dbReference type="PRINTS" id="PR01490">
    <property type="entry name" value="RTXTOXIND"/>
</dbReference>
<dbReference type="PANTHER" id="PTHR30386:SF26">
    <property type="entry name" value="TRANSPORT PROTEIN COMB"/>
    <property type="match status" value="1"/>
</dbReference>
<evidence type="ECO:0000256" key="4">
    <source>
        <dbReference type="ARBA" id="ARBA00022475"/>
    </source>
</evidence>
<keyword evidence="4 9" id="KW-1003">Cell membrane</keyword>
<keyword evidence="7 9" id="KW-1133">Transmembrane helix</keyword>
<keyword evidence="6 9" id="KW-0812">Transmembrane</keyword>
<dbReference type="GO" id="GO:0005886">
    <property type="term" value="C:plasma membrane"/>
    <property type="evidence" value="ECO:0007669"/>
    <property type="project" value="UniProtKB-SubCell"/>
</dbReference>
<evidence type="ECO:0000256" key="3">
    <source>
        <dbReference type="ARBA" id="ARBA00022448"/>
    </source>
</evidence>
<keyword evidence="10" id="KW-0175">Coiled coil</keyword>
<gene>
    <name evidence="13" type="ORF">GCM10025791_22710</name>
</gene>
<evidence type="ECO:0000259" key="12">
    <source>
        <dbReference type="Pfam" id="PF26002"/>
    </source>
</evidence>
<keyword evidence="14" id="KW-1185">Reference proteome</keyword>
<protein>
    <recommendedName>
        <fullName evidence="9">Membrane fusion protein (MFP) family protein</fullName>
    </recommendedName>
</protein>
<evidence type="ECO:0000256" key="5">
    <source>
        <dbReference type="ARBA" id="ARBA00022519"/>
    </source>
</evidence>
<evidence type="ECO:0000313" key="14">
    <source>
        <dbReference type="Proteomes" id="UP001409585"/>
    </source>
</evidence>
<dbReference type="Proteomes" id="UP001409585">
    <property type="component" value="Unassembled WGS sequence"/>
</dbReference>
<accession>A0AAV3U338</accession>
<dbReference type="PROSITE" id="PS00543">
    <property type="entry name" value="HLYD_FAMILY"/>
    <property type="match status" value="1"/>
</dbReference>
<reference evidence="14" key="1">
    <citation type="journal article" date="2019" name="Int. J. Syst. Evol. Microbiol.">
        <title>The Global Catalogue of Microorganisms (GCM) 10K type strain sequencing project: providing services to taxonomists for standard genome sequencing and annotation.</title>
        <authorList>
            <consortium name="The Broad Institute Genomics Platform"/>
            <consortium name="The Broad Institute Genome Sequencing Center for Infectious Disease"/>
            <person name="Wu L."/>
            <person name="Ma J."/>
        </authorList>
    </citation>
    <scope>NUCLEOTIDE SEQUENCE [LARGE SCALE GENOMIC DNA]</scope>
    <source>
        <strain evidence="14">JCM 19134</strain>
    </source>
</reference>
<dbReference type="InterPro" id="IPR006144">
    <property type="entry name" value="Secretion_HlyD_CS"/>
</dbReference>
<evidence type="ECO:0000313" key="13">
    <source>
        <dbReference type="EMBL" id="GAA4943389.1"/>
    </source>
</evidence>
<evidence type="ECO:0000256" key="9">
    <source>
        <dbReference type="RuleBase" id="RU365093"/>
    </source>
</evidence>
<dbReference type="Gene3D" id="1.10.287.470">
    <property type="entry name" value="Helix hairpin bin"/>
    <property type="match status" value="1"/>
</dbReference>
<dbReference type="InterPro" id="IPR058982">
    <property type="entry name" value="Beta-barrel_AprE"/>
</dbReference>
<evidence type="ECO:0000256" key="8">
    <source>
        <dbReference type="ARBA" id="ARBA00023136"/>
    </source>
</evidence>
<dbReference type="GO" id="GO:0009306">
    <property type="term" value="P:protein secretion"/>
    <property type="evidence" value="ECO:0007669"/>
    <property type="project" value="InterPro"/>
</dbReference>
<comment type="similarity">
    <text evidence="2 9">Belongs to the membrane fusion protein (MFP) (TC 8.A.1) family.</text>
</comment>
<dbReference type="RefSeq" id="WP_345421806.1">
    <property type="nucleotide sequence ID" value="NZ_AP031496.1"/>
</dbReference>
<organism evidence="13 14">
    <name type="scientific">Halioxenophilus aromaticivorans</name>
    <dbReference type="NCBI Taxonomy" id="1306992"/>
    <lineage>
        <taxon>Bacteria</taxon>
        <taxon>Pseudomonadati</taxon>
        <taxon>Pseudomonadota</taxon>
        <taxon>Gammaproteobacteria</taxon>
        <taxon>Alteromonadales</taxon>
        <taxon>Alteromonadaceae</taxon>
        <taxon>Halioxenophilus</taxon>
    </lineage>
</organism>
<dbReference type="Pfam" id="PF25994">
    <property type="entry name" value="HH_AprE"/>
    <property type="match status" value="1"/>
</dbReference>
<feature type="coiled-coil region" evidence="10">
    <location>
        <begin position="243"/>
        <end position="292"/>
    </location>
</feature>
<dbReference type="SUPFAM" id="SSF111369">
    <property type="entry name" value="HlyD-like secretion proteins"/>
    <property type="match status" value="1"/>
</dbReference>
<evidence type="ECO:0000256" key="7">
    <source>
        <dbReference type="ARBA" id="ARBA00022989"/>
    </source>
</evidence>
<dbReference type="NCBIfam" id="TIGR01843">
    <property type="entry name" value="type_I_hlyD"/>
    <property type="match status" value="1"/>
</dbReference>
<dbReference type="Gene3D" id="2.40.30.170">
    <property type="match status" value="1"/>
</dbReference>
<feature type="domain" description="AprE-like long alpha-helical hairpin" evidence="11">
    <location>
        <begin position="117"/>
        <end position="298"/>
    </location>
</feature>
<keyword evidence="5 9" id="KW-0997">Cell inner membrane</keyword>
<comment type="subcellular location">
    <subcellularLocation>
        <location evidence="1 9">Cell inner membrane</location>
        <topology evidence="1 9">Single-pass membrane protein</topology>
    </subcellularLocation>
</comment>